<dbReference type="EMBL" id="JACIGE010000002">
    <property type="protein sequence ID" value="MBB4246521.1"/>
    <property type="molecule type" value="Genomic_DNA"/>
</dbReference>
<dbReference type="Gene3D" id="3.40.50.300">
    <property type="entry name" value="P-loop containing nucleotide triphosphate hydrolases"/>
    <property type="match status" value="1"/>
</dbReference>
<comment type="caution">
    <text evidence="1">The sequence shown here is derived from an EMBL/GenBank/DDBJ whole genome shotgun (WGS) entry which is preliminary data.</text>
</comment>
<dbReference type="Proteomes" id="UP000587070">
    <property type="component" value="Unassembled WGS sequence"/>
</dbReference>
<organism evidence="1 2">
    <name type="scientific">Rhodocyclus tenuis</name>
    <name type="common">Rhodospirillum tenue</name>
    <dbReference type="NCBI Taxonomy" id="1066"/>
    <lineage>
        <taxon>Bacteria</taxon>
        <taxon>Pseudomonadati</taxon>
        <taxon>Pseudomonadota</taxon>
        <taxon>Betaproteobacteria</taxon>
        <taxon>Rhodocyclales</taxon>
        <taxon>Rhodocyclaceae</taxon>
        <taxon>Rhodocyclus</taxon>
    </lineage>
</organism>
<dbReference type="AlphaFoldDB" id="A0A840G5B1"/>
<evidence type="ECO:0000313" key="1">
    <source>
        <dbReference type="EMBL" id="MBB4246521.1"/>
    </source>
</evidence>
<protein>
    <submittedName>
        <fullName evidence="1">Phage FluMu gp28-like protein</fullName>
    </submittedName>
</protein>
<dbReference type="OrthoDB" id="5827905at2"/>
<proteinExistence type="predicted"/>
<dbReference type="Gene3D" id="3.30.420.240">
    <property type="match status" value="1"/>
</dbReference>
<dbReference type="PIRSF" id="PIRSF007056">
    <property type="entry name" value="UCP007056"/>
    <property type="match status" value="1"/>
</dbReference>
<sequence length="511" mass="56080">MSNPLKTALTPEAAADAPPPVLLGYQQRWIADPSPLKIQEKSRRIGWTWGEAADNALTAASEGGSNVFYISATQDMALEYIEACAMWARAYDLAAGEIGEGVFDDGEKEIKTYKIDFPKTGRRIVALSSRPANLRGKQGDIVIDEAAFAPDFAGLIKAAMAMLMWGNRVRIGSTHDGEDNPFNELINQVRSGKRKGTVHRTTFAEAVSDGLYRRVCLRRGIPWSKEAEEAWVADVRGFYAEDAAEELDVIPSKGGGTYLPLALIESRMAPGVAIVRQRWNAEFGLLPEPMRAAEVADWCREFLAPHLAALDPKRPHGFGEDFARVGDLTVITALEEGADIVTRPRLVVELGNCPFSQQKQILTFIVDRLPRFYSGALDAGGNGADIAEYAADKWGHTRIEQVKLSDSFYLANMPRFKAALEDATLDGLPRDEQCRDDLRAIKKIDGVPKLGKAKTQNADGKKVQRHGDFAISLFLGHFAMKRDVAPIEFTAAPSRASRWDGDGHSYGSGAW</sequence>
<evidence type="ECO:0000313" key="2">
    <source>
        <dbReference type="Proteomes" id="UP000587070"/>
    </source>
</evidence>
<reference evidence="1 2" key="1">
    <citation type="submission" date="2020-08" db="EMBL/GenBank/DDBJ databases">
        <title>Genome sequencing of Purple Non-Sulfur Bacteria from various extreme environments.</title>
        <authorList>
            <person name="Mayer M."/>
        </authorList>
    </citation>
    <scope>NUCLEOTIDE SEQUENCE [LARGE SCALE GENOMIC DNA]</scope>
    <source>
        <strain evidence="1 2">2761</strain>
    </source>
</reference>
<dbReference type="RefSeq" id="WP_153114585.1">
    <property type="nucleotide sequence ID" value="NZ_JACIGE010000002.1"/>
</dbReference>
<dbReference type="InterPro" id="IPR012036">
    <property type="entry name" value="Phage_Mu_Gp28"/>
</dbReference>
<gene>
    <name evidence="1" type="ORF">GGD90_000878</name>
</gene>
<keyword evidence="2" id="KW-1185">Reference proteome</keyword>
<name>A0A840G5B1_RHOTE</name>
<dbReference type="InterPro" id="IPR027417">
    <property type="entry name" value="P-loop_NTPase"/>
</dbReference>
<accession>A0A840G5B1</accession>